<keyword evidence="2" id="KW-1185">Reference proteome</keyword>
<organism evidence="1 2">
    <name type="scientific">Arthrobotrys conoides</name>
    <dbReference type="NCBI Taxonomy" id="74498"/>
    <lineage>
        <taxon>Eukaryota</taxon>
        <taxon>Fungi</taxon>
        <taxon>Dikarya</taxon>
        <taxon>Ascomycota</taxon>
        <taxon>Pezizomycotina</taxon>
        <taxon>Orbiliomycetes</taxon>
        <taxon>Orbiliales</taxon>
        <taxon>Orbiliaceae</taxon>
        <taxon>Arthrobotrys</taxon>
    </lineage>
</organism>
<name>A0AAN8NES0_9PEZI</name>
<dbReference type="AlphaFoldDB" id="A0AAN8NES0"/>
<comment type="caution">
    <text evidence="1">The sequence shown here is derived from an EMBL/GenBank/DDBJ whole genome shotgun (WGS) entry which is preliminary data.</text>
</comment>
<protein>
    <submittedName>
        <fullName evidence="1">Uncharacterized protein</fullName>
    </submittedName>
</protein>
<evidence type="ECO:0000313" key="1">
    <source>
        <dbReference type="EMBL" id="KAK6508174.1"/>
    </source>
</evidence>
<reference evidence="1 2" key="1">
    <citation type="submission" date="2019-10" db="EMBL/GenBank/DDBJ databases">
        <authorList>
            <person name="Palmer J.M."/>
        </authorList>
    </citation>
    <scope>NUCLEOTIDE SEQUENCE [LARGE SCALE GENOMIC DNA]</scope>
    <source>
        <strain evidence="1 2">TWF506</strain>
    </source>
</reference>
<dbReference type="Proteomes" id="UP001307849">
    <property type="component" value="Unassembled WGS sequence"/>
</dbReference>
<accession>A0AAN8NES0</accession>
<sequence length="138" mass="16208">MMQFWPSAVIGVPRAYEAPVIDTFDFDAASNPQIPQDRIKLTSKLPTSSAIMCWLFQWFNQCRHFTLRELCEFDMYKYPCQCPVVINNTRVQRVEGICYICDLKADGRIQEKEWQEELEKMNKHILEKGPDLNTIRVS</sequence>
<proteinExistence type="predicted"/>
<evidence type="ECO:0000313" key="2">
    <source>
        <dbReference type="Proteomes" id="UP001307849"/>
    </source>
</evidence>
<gene>
    <name evidence="1" type="ORF">TWF506_010275</name>
</gene>
<dbReference type="EMBL" id="JAVHJM010000008">
    <property type="protein sequence ID" value="KAK6508174.1"/>
    <property type="molecule type" value="Genomic_DNA"/>
</dbReference>